<protein>
    <submittedName>
        <fullName evidence="2">Uncharacterized protein</fullName>
    </submittedName>
</protein>
<keyword evidence="1" id="KW-0472">Membrane</keyword>
<dbReference type="OrthoDB" id="202195at2759"/>
<organism evidence="2 3">
    <name type="scientific">Marchantia polymorpha</name>
    <name type="common">Common liverwort</name>
    <name type="synonym">Marchantia aquatica</name>
    <dbReference type="NCBI Taxonomy" id="3197"/>
    <lineage>
        <taxon>Eukaryota</taxon>
        <taxon>Viridiplantae</taxon>
        <taxon>Streptophyta</taxon>
        <taxon>Embryophyta</taxon>
        <taxon>Marchantiophyta</taxon>
        <taxon>Marchantiopsida</taxon>
        <taxon>Marchantiidae</taxon>
        <taxon>Marchantiales</taxon>
        <taxon>Marchantiaceae</taxon>
        <taxon>Marchantia</taxon>
    </lineage>
</organism>
<sequence>MGHGGNRWVRPEVYPIVAVMAFALGINVFSIARNAIGHPDVRISKEDRGAGYLENFKEGKNYKLHGLRKYLTDKDHEVMPGINSALGGFKKFGFWYVSN</sequence>
<dbReference type="Pfam" id="PF06522">
    <property type="entry name" value="B12D"/>
    <property type="match status" value="1"/>
</dbReference>
<evidence type="ECO:0000256" key="1">
    <source>
        <dbReference type="SAM" id="Phobius"/>
    </source>
</evidence>
<evidence type="ECO:0000313" key="3">
    <source>
        <dbReference type="Proteomes" id="UP000244005"/>
    </source>
</evidence>
<keyword evidence="1" id="KW-0812">Transmembrane</keyword>
<dbReference type="EMBL" id="KZ772847">
    <property type="protein sequence ID" value="PTQ27958.1"/>
    <property type="molecule type" value="Genomic_DNA"/>
</dbReference>
<dbReference type="AlphaFoldDB" id="A0A2R6W287"/>
<keyword evidence="3" id="KW-1185">Reference proteome</keyword>
<feature type="transmembrane region" description="Helical" evidence="1">
    <location>
        <begin position="13"/>
        <end position="32"/>
    </location>
</feature>
<gene>
    <name evidence="2" type="ORF">MARPO_0178s0010</name>
</gene>
<proteinExistence type="predicted"/>
<name>A0A2R6W287_MARPO</name>
<dbReference type="OMA" id="MPRINEY"/>
<dbReference type="InterPro" id="IPR010530">
    <property type="entry name" value="B12D"/>
</dbReference>
<keyword evidence="1" id="KW-1133">Transmembrane helix</keyword>
<accession>A0A2R6W287</accession>
<dbReference type="Gramene" id="Mp3g24440.1">
    <property type="protein sequence ID" value="Mp3g24440.1.cds"/>
    <property type="gene ID" value="Mp3g24440"/>
</dbReference>
<dbReference type="PANTHER" id="PTHR33417">
    <property type="entry name" value="G-BOX BINDING PROTEIN"/>
    <property type="match status" value="1"/>
</dbReference>
<reference evidence="3" key="1">
    <citation type="journal article" date="2017" name="Cell">
        <title>Insights into land plant evolution garnered from the Marchantia polymorpha genome.</title>
        <authorList>
            <person name="Bowman J.L."/>
            <person name="Kohchi T."/>
            <person name="Yamato K.T."/>
            <person name="Jenkins J."/>
            <person name="Shu S."/>
            <person name="Ishizaki K."/>
            <person name="Yamaoka S."/>
            <person name="Nishihama R."/>
            <person name="Nakamura Y."/>
            <person name="Berger F."/>
            <person name="Adam C."/>
            <person name="Aki S.S."/>
            <person name="Althoff F."/>
            <person name="Araki T."/>
            <person name="Arteaga-Vazquez M.A."/>
            <person name="Balasubrmanian S."/>
            <person name="Barry K."/>
            <person name="Bauer D."/>
            <person name="Boehm C.R."/>
            <person name="Briginshaw L."/>
            <person name="Caballero-Perez J."/>
            <person name="Catarino B."/>
            <person name="Chen F."/>
            <person name="Chiyoda S."/>
            <person name="Chovatia M."/>
            <person name="Davies K.M."/>
            <person name="Delmans M."/>
            <person name="Demura T."/>
            <person name="Dierschke T."/>
            <person name="Dolan L."/>
            <person name="Dorantes-Acosta A.E."/>
            <person name="Eklund D.M."/>
            <person name="Florent S.N."/>
            <person name="Flores-Sandoval E."/>
            <person name="Fujiyama A."/>
            <person name="Fukuzawa H."/>
            <person name="Galik B."/>
            <person name="Grimanelli D."/>
            <person name="Grimwood J."/>
            <person name="Grossniklaus U."/>
            <person name="Hamada T."/>
            <person name="Haseloff J."/>
            <person name="Hetherington A.J."/>
            <person name="Higo A."/>
            <person name="Hirakawa Y."/>
            <person name="Hundley H.N."/>
            <person name="Ikeda Y."/>
            <person name="Inoue K."/>
            <person name="Inoue S.I."/>
            <person name="Ishida S."/>
            <person name="Jia Q."/>
            <person name="Kakita M."/>
            <person name="Kanazawa T."/>
            <person name="Kawai Y."/>
            <person name="Kawashima T."/>
            <person name="Kennedy M."/>
            <person name="Kinose K."/>
            <person name="Kinoshita T."/>
            <person name="Kohara Y."/>
            <person name="Koide E."/>
            <person name="Komatsu K."/>
            <person name="Kopischke S."/>
            <person name="Kubo M."/>
            <person name="Kyozuka J."/>
            <person name="Lagercrantz U."/>
            <person name="Lin S.S."/>
            <person name="Lindquist E."/>
            <person name="Lipzen A.M."/>
            <person name="Lu C.W."/>
            <person name="De Luna E."/>
            <person name="Martienssen R.A."/>
            <person name="Minamino N."/>
            <person name="Mizutani M."/>
            <person name="Mizutani M."/>
            <person name="Mochizuki N."/>
            <person name="Monte I."/>
            <person name="Mosher R."/>
            <person name="Nagasaki H."/>
            <person name="Nakagami H."/>
            <person name="Naramoto S."/>
            <person name="Nishitani K."/>
            <person name="Ohtani M."/>
            <person name="Okamoto T."/>
            <person name="Okumura M."/>
            <person name="Phillips J."/>
            <person name="Pollak B."/>
            <person name="Reinders A."/>
            <person name="Rovekamp M."/>
            <person name="Sano R."/>
            <person name="Sawa S."/>
            <person name="Schmid M.W."/>
            <person name="Shirakawa M."/>
            <person name="Solano R."/>
            <person name="Spunde A."/>
            <person name="Suetsugu N."/>
            <person name="Sugano S."/>
            <person name="Sugiyama A."/>
            <person name="Sun R."/>
            <person name="Suzuki Y."/>
            <person name="Takenaka M."/>
            <person name="Takezawa D."/>
            <person name="Tomogane H."/>
            <person name="Tsuzuki M."/>
            <person name="Ueda T."/>
            <person name="Umeda M."/>
            <person name="Ward J.M."/>
            <person name="Watanabe Y."/>
            <person name="Yazaki K."/>
            <person name="Yokoyama R."/>
            <person name="Yoshitake Y."/>
            <person name="Yotsui I."/>
            <person name="Zachgo S."/>
            <person name="Schmutz J."/>
        </authorList>
    </citation>
    <scope>NUCLEOTIDE SEQUENCE [LARGE SCALE GENOMIC DNA]</scope>
    <source>
        <strain evidence="3">Tak-1</strain>
    </source>
</reference>
<evidence type="ECO:0000313" key="2">
    <source>
        <dbReference type="EMBL" id="PTQ27958.1"/>
    </source>
</evidence>
<dbReference type="Proteomes" id="UP000244005">
    <property type="component" value="Unassembled WGS sequence"/>
</dbReference>